<keyword evidence="8 11" id="KW-0408">Iron</keyword>
<dbReference type="InterPro" id="IPR017900">
    <property type="entry name" value="4Fe4S_Fe_S_CS"/>
</dbReference>
<keyword evidence="7 11" id="KW-0249">Electron transport</keyword>
<dbReference type="InterPro" id="IPR022569">
    <property type="entry name" value="Fd_C"/>
</dbReference>
<dbReference type="EMBL" id="JADOEL010000012">
    <property type="protein sequence ID" value="MBF8178832.1"/>
    <property type="molecule type" value="Genomic_DNA"/>
</dbReference>
<feature type="domain" description="4Fe-4S ferredoxin-type" evidence="12">
    <location>
        <begin position="31"/>
        <end position="60"/>
    </location>
</feature>
<evidence type="ECO:0000256" key="1">
    <source>
        <dbReference type="ARBA" id="ARBA00001927"/>
    </source>
</evidence>
<dbReference type="Pfam" id="PF00037">
    <property type="entry name" value="Fer4"/>
    <property type="match status" value="1"/>
</dbReference>
<evidence type="ECO:0000256" key="2">
    <source>
        <dbReference type="ARBA" id="ARBA00001966"/>
    </source>
</evidence>
<protein>
    <recommendedName>
        <fullName evidence="11">Ferredoxin</fullName>
    </recommendedName>
</protein>
<dbReference type="SUPFAM" id="SSF54862">
    <property type="entry name" value="4Fe-4S ferredoxins"/>
    <property type="match status" value="1"/>
</dbReference>
<evidence type="ECO:0000313" key="13">
    <source>
        <dbReference type="EMBL" id="MBF8178832.1"/>
    </source>
</evidence>
<gene>
    <name evidence="13" type="ORF">IXC47_14175</name>
</gene>
<evidence type="ECO:0000256" key="8">
    <source>
        <dbReference type="ARBA" id="ARBA00023004"/>
    </source>
</evidence>
<keyword evidence="10 11" id="KW-0003">3Fe-4S</keyword>
<organism evidence="13 14">
    <name type="scientific">Herminiimonas contaminans</name>
    <dbReference type="NCBI Taxonomy" id="1111140"/>
    <lineage>
        <taxon>Bacteria</taxon>
        <taxon>Pseudomonadati</taxon>
        <taxon>Pseudomonadota</taxon>
        <taxon>Betaproteobacteria</taxon>
        <taxon>Burkholderiales</taxon>
        <taxon>Oxalobacteraceae</taxon>
        <taxon>Herminiimonas</taxon>
    </lineage>
</organism>
<evidence type="ECO:0000256" key="3">
    <source>
        <dbReference type="ARBA" id="ARBA00022448"/>
    </source>
</evidence>
<comment type="caution">
    <text evidence="13">The sequence shown here is derived from an EMBL/GenBank/DDBJ whole genome shotgun (WGS) entry which is preliminary data.</text>
</comment>
<keyword evidence="14" id="KW-1185">Reference proteome</keyword>
<dbReference type="PRINTS" id="PR00354">
    <property type="entry name" value="7FE8SFRDOXIN"/>
</dbReference>
<dbReference type="Pfam" id="PF11953">
    <property type="entry name" value="DUF3470"/>
    <property type="match status" value="1"/>
</dbReference>
<dbReference type="PROSITE" id="PS51379">
    <property type="entry name" value="4FE4S_FER_2"/>
    <property type="match status" value="2"/>
</dbReference>
<feature type="domain" description="4Fe-4S ferredoxin-type" evidence="12">
    <location>
        <begin position="1"/>
        <end position="30"/>
    </location>
</feature>
<proteinExistence type="predicted"/>
<dbReference type="RefSeq" id="WP_195876035.1">
    <property type="nucleotide sequence ID" value="NZ_JADOEL010000012.1"/>
</dbReference>
<evidence type="ECO:0000256" key="10">
    <source>
        <dbReference type="ARBA" id="ARBA00023291"/>
    </source>
</evidence>
<evidence type="ECO:0000256" key="5">
    <source>
        <dbReference type="ARBA" id="ARBA00022723"/>
    </source>
</evidence>
<evidence type="ECO:0000256" key="9">
    <source>
        <dbReference type="ARBA" id="ARBA00023014"/>
    </source>
</evidence>
<evidence type="ECO:0000313" key="14">
    <source>
        <dbReference type="Proteomes" id="UP000657372"/>
    </source>
</evidence>
<evidence type="ECO:0000256" key="7">
    <source>
        <dbReference type="ARBA" id="ARBA00022982"/>
    </source>
</evidence>
<name>A0ABS0EYB7_9BURK</name>
<reference evidence="13 14" key="1">
    <citation type="submission" date="2020-11" db="EMBL/GenBank/DDBJ databases">
        <title>WGS of Herminiimonas contaminans strain Marseille-Q4544 isolated from planarians Schmidtea mediterranea.</title>
        <authorList>
            <person name="Kangale L."/>
        </authorList>
    </citation>
    <scope>NUCLEOTIDE SEQUENCE [LARGE SCALE GENOMIC DNA]</scope>
    <source>
        <strain evidence="13 14">Marseille-Q4544</strain>
    </source>
</reference>
<dbReference type="Gene3D" id="3.30.70.20">
    <property type="match status" value="1"/>
</dbReference>
<evidence type="ECO:0000256" key="4">
    <source>
        <dbReference type="ARBA" id="ARBA00022485"/>
    </source>
</evidence>
<keyword evidence="6 11" id="KW-0677">Repeat</keyword>
<keyword evidence="3 11" id="KW-0813">Transport</keyword>
<dbReference type="InterPro" id="IPR017896">
    <property type="entry name" value="4Fe4S_Fe-S-bd"/>
</dbReference>
<evidence type="ECO:0000259" key="12">
    <source>
        <dbReference type="PROSITE" id="PS51379"/>
    </source>
</evidence>
<dbReference type="Proteomes" id="UP000657372">
    <property type="component" value="Unassembled WGS sequence"/>
</dbReference>
<dbReference type="InterPro" id="IPR054829">
    <property type="entry name" value="FdxA"/>
</dbReference>
<keyword evidence="9 11" id="KW-0411">Iron-sulfur</keyword>
<comment type="cofactor">
    <cofactor evidence="2 11">
        <name>[4Fe-4S] cluster</name>
        <dbReference type="ChEBI" id="CHEBI:49883"/>
    </cofactor>
</comment>
<keyword evidence="5 11" id="KW-0479">Metal-binding</keyword>
<dbReference type="InterPro" id="IPR000813">
    <property type="entry name" value="7Fe_ferredoxin"/>
</dbReference>
<sequence length="114" mass="12956">MPFVVTEACIQCKYTDCVVVCPMDCFFEGPNFLAINPDECIDCSVCVPECPVNAIIGATEVPPEQLHFVALNRELSQHPEWKRISKQKEPMPEHEKWAQVKDKLPLLLIDDKIT</sequence>
<dbReference type="PROSITE" id="PS00198">
    <property type="entry name" value="4FE4S_FER_1"/>
    <property type="match status" value="1"/>
</dbReference>
<dbReference type="InterPro" id="IPR050294">
    <property type="entry name" value="RnfB_subfamily"/>
</dbReference>
<dbReference type="PANTHER" id="PTHR42859:SF2">
    <property type="entry name" value="FERREDOXIN"/>
    <property type="match status" value="1"/>
</dbReference>
<comment type="function">
    <text evidence="11">Ferredoxins are iron-sulfur proteins that transfer electrons in a wide variety of metabolic reactions.</text>
</comment>
<keyword evidence="4 11" id="KW-0004">4Fe-4S</keyword>
<evidence type="ECO:0000256" key="11">
    <source>
        <dbReference type="RuleBase" id="RU364098"/>
    </source>
</evidence>
<evidence type="ECO:0000256" key="6">
    <source>
        <dbReference type="ARBA" id="ARBA00022737"/>
    </source>
</evidence>
<accession>A0ABS0EYB7</accession>
<dbReference type="PANTHER" id="PTHR42859">
    <property type="entry name" value="OXIDOREDUCTASE"/>
    <property type="match status" value="1"/>
</dbReference>
<comment type="cofactor">
    <cofactor evidence="1 11">
        <name>[3Fe-4S] cluster</name>
        <dbReference type="ChEBI" id="CHEBI:21137"/>
    </cofactor>
</comment>
<dbReference type="NCBIfam" id="NF045490">
    <property type="entry name" value="FdxA_Protbact"/>
    <property type="match status" value="1"/>
</dbReference>